<sequence length="56" mass="6581">MKNRRLWRSKACFIRAFTNPRPIHKIEANAEKLPLHVYQLSIADTVQNKLYSKVGQ</sequence>
<dbReference type="EMBL" id="QGGU01000010">
    <property type="protein sequence ID" value="PWK47804.1"/>
    <property type="molecule type" value="Genomic_DNA"/>
</dbReference>
<protein>
    <submittedName>
        <fullName evidence="1">Uncharacterized protein</fullName>
    </submittedName>
</protein>
<evidence type="ECO:0000313" key="1">
    <source>
        <dbReference type="EMBL" id="PWK47804.1"/>
    </source>
</evidence>
<organism evidence="1 2">
    <name type="scientific">Pleionea mediterranea</name>
    <dbReference type="NCBI Taxonomy" id="523701"/>
    <lineage>
        <taxon>Bacteria</taxon>
        <taxon>Pseudomonadati</taxon>
        <taxon>Pseudomonadota</taxon>
        <taxon>Gammaproteobacteria</taxon>
        <taxon>Oceanospirillales</taxon>
        <taxon>Pleioneaceae</taxon>
        <taxon>Pleionea</taxon>
    </lineage>
</organism>
<dbReference type="AlphaFoldDB" id="A0A316FG63"/>
<reference evidence="1 2" key="1">
    <citation type="submission" date="2018-05" db="EMBL/GenBank/DDBJ databases">
        <title>Genomic Encyclopedia of Type Strains, Phase IV (KMG-IV): sequencing the most valuable type-strain genomes for metagenomic binning, comparative biology and taxonomic classification.</title>
        <authorList>
            <person name="Goeker M."/>
        </authorList>
    </citation>
    <scope>NUCLEOTIDE SEQUENCE [LARGE SCALE GENOMIC DNA]</scope>
    <source>
        <strain evidence="1 2">DSM 25350</strain>
    </source>
</reference>
<keyword evidence="2" id="KW-1185">Reference proteome</keyword>
<proteinExistence type="predicted"/>
<evidence type="ECO:0000313" key="2">
    <source>
        <dbReference type="Proteomes" id="UP000245790"/>
    </source>
</evidence>
<comment type="caution">
    <text evidence="1">The sequence shown here is derived from an EMBL/GenBank/DDBJ whole genome shotgun (WGS) entry which is preliminary data.</text>
</comment>
<name>A0A316FG63_9GAMM</name>
<accession>A0A316FG63</accession>
<dbReference type="Proteomes" id="UP000245790">
    <property type="component" value="Unassembled WGS sequence"/>
</dbReference>
<gene>
    <name evidence="1" type="ORF">C8D97_11016</name>
</gene>